<gene>
    <name evidence="2" type="ORF">FCI23_50670</name>
</gene>
<feature type="region of interest" description="Disordered" evidence="1">
    <location>
        <begin position="1"/>
        <end position="42"/>
    </location>
</feature>
<evidence type="ECO:0000313" key="3">
    <source>
        <dbReference type="Proteomes" id="UP000305778"/>
    </source>
</evidence>
<comment type="caution">
    <text evidence="2">The sequence shown here is derived from an EMBL/GenBank/DDBJ whole genome shotgun (WGS) entry which is preliminary data.</text>
</comment>
<organism evidence="2 3">
    <name type="scientific">Actinacidiphila oryziradicis</name>
    <dbReference type="NCBI Taxonomy" id="2571141"/>
    <lineage>
        <taxon>Bacteria</taxon>
        <taxon>Bacillati</taxon>
        <taxon>Actinomycetota</taxon>
        <taxon>Actinomycetes</taxon>
        <taxon>Kitasatosporales</taxon>
        <taxon>Streptomycetaceae</taxon>
        <taxon>Actinacidiphila</taxon>
    </lineage>
</organism>
<keyword evidence="3" id="KW-1185">Reference proteome</keyword>
<feature type="compositionally biased region" description="Low complexity" evidence="1">
    <location>
        <begin position="76"/>
        <end position="89"/>
    </location>
</feature>
<reference evidence="2 3" key="1">
    <citation type="submission" date="2019-04" db="EMBL/GenBank/DDBJ databases">
        <title>Streptomyces oryziradicis sp. nov., a novel actinomycete isolated from rhizosphere soil of rice (Oryza sativa L.).</title>
        <authorList>
            <person name="Li C."/>
        </authorList>
    </citation>
    <scope>NUCLEOTIDE SEQUENCE [LARGE SCALE GENOMIC DNA]</scope>
    <source>
        <strain evidence="2 3">NEAU-C40</strain>
    </source>
</reference>
<dbReference type="OrthoDB" id="4334464at2"/>
<accession>A0A4U0RMS8</accession>
<feature type="compositionally biased region" description="Polar residues" evidence="1">
    <location>
        <begin position="109"/>
        <end position="122"/>
    </location>
</feature>
<dbReference type="EMBL" id="SUMC01000157">
    <property type="protein sequence ID" value="TJZ96556.1"/>
    <property type="molecule type" value="Genomic_DNA"/>
</dbReference>
<feature type="compositionally biased region" description="Polar residues" evidence="1">
    <location>
        <begin position="1"/>
        <end position="10"/>
    </location>
</feature>
<dbReference type="Proteomes" id="UP000305778">
    <property type="component" value="Unassembled WGS sequence"/>
</dbReference>
<proteinExistence type="predicted"/>
<evidence type="ECO:0000256" key="1">
    <source>
        <dbReference type="SAM" id="MobiDB-lite"/>
    </source>
</evidence>
<name>A0A4U0RMS8_9ACTN</name>
<evidence type="ECO:0000313" key="2">
    <source>
        <dbReference type="EMBL" id="TJZ96556.1"/>
    </source>
</evidence>
<dbReference type="AlphaFoldDB" id="A0A4U0RMS8"/>
<feature type="region of interest" description="Disordered" evidence="1">
    <location>
        <begin position="71"/>
        <end position="151"/>
    </location>
</feature>
<sequence>MLLQNYTRTTARGRREVVKRREKDDEKGGGLPPGKWRLTSPYDTDARWSAKRDTFWNGFKVHISETCATEADDTARPAPAATATATATAKSGANAPHGAKPGRVPNRPNLITNIATNASTLPDSKALDSPSSGAGCCPASTIWTPATPPPS</sequence>
<feature type="compositionally biased region" description="Basic and acidic residues" evidence="1">
    <location>
        <begin position="13"/>
        <end position="28"/>
    </location>
</feature>
<protein>
    <submittedName>
        <fullName evidence="2">Uncharacterized protein</fullName>
    </submittedName>
</protein>